<dbReference type="Gene3D" id="3.40.50.1580">
    <property type="entry name" value="Nucleoside phosphorylase domain"/>
    <property type="match status" value="1"/>
</dbReference>
<evidence type="ECO:0000313" key="3">
    <source>
        <dbReference type="EMBL" id="TWU40455.1"/>
    </source>
</evidence>
<dbReference type="AlphaFoldDB" id="A0A5C6DVS0"/>
<organism evidence="3 4">
    <name type="scientific">Novipirellula artificiosorum</name>
    <dbReference type="NCBI Taxonomy" id="2528016"/>
    <lineage>
        <taxon>Bacteria</taxon>
        <taxon>Pseudomonadati</taxon>
        <taxon>Planctomycetota</taxon>
        <taxon>Planctomycetia</taxon>
        <taxon>Pirellulales</taxon>
        <taxon>Pirellulaceae</taxon>
        <taxon>Novipirellula</taxon>
    </lineage>
</organism>
<dbReference type="GO" id="GO:0005829">
    <property type="term" value="C:cytosol"/>
    <property type="evidence" value="ECO:0007669"/>
    <property type="project" value="TreeGrafter"/>
</dbReference>
<dbReference type="PANTHER" id="PTHR46832:SF2">
    <property type="entry name" value="FUTALOSINE HYDROLASE"/>
    <property type="match status" value="1"/>
</dbReference>
<dbReference type="GO" id="GO:0009116">
    <property type="term" value="P:nucleoside metabolic process"/>
    <property type="evidence" value="ECO:0007669"/>
    <property type="project" value="InterPro"/>
</dbReference>
<dbReference type="GO" id="GO:0008782">
    <property type="term" value="F:adenosylhomocysteine nucleosidase activity"/>
    <property type="evidence" value="ECO:0007669"/>
    <property type="project" value="TreeGrafter"/>
</dbReference>
<sequence length="206" mass="21910">MMNSAHLVLIPTLLERGILEPLIHRREETSIHVCGFGAIGAAARSAQLIATLRPTRVTLVGIAGTLSDVCQMGSAYQFGHVICDGIGVGTGADYLSAADLGWNQMDEIDGKSAITDRVALESDTSNLGLLSVCATSASSADTNRRLRRYSDVVAEDMEGFAVALACRLADVPLRIIRGISNHAGDRDLSAWQMETALQSAAELLNR</sequence>
<dbReference type="EMBL" id="SJPV01000002">
    <property type="protein sequence ID" value="TWU40455.1"/>
    <property type="molecule type" value="Genomic_DNA"/>
</dbReference>
<evidence type="ECO:0000313" key="4">
    <source>
        <dbReference type="Proteomes" id="UP000319143"/>
    </source>
</evidence>
<comment type="caution">
    <text evidence="3">The sequence shown here is derived from an EMBL/GenBank/DDBJ whole genome shotgun (WGS) entry which is preliminary data.</text>
</comment>
<protein>
    <recommendedName>
        <fullName evidence="1">Futalosine hydrolase</fullName>
        <ecNumber evidence="1">3.2.2.26</ecNumber>
    </recommendedName>
</protein>
<proteinExistence type="predicted"/>
<keyword evidence="4" id="KW-1185">Reference proteome</keyword>
<dbReference type="GO" id="GO:0019284">
    <property type="term" value="P:L-methionine salvage from S-adenosylmethionine"/>
    <property type="evidence" value="ECO:0007669"/>
    <property type="project" value="TreeGrafter"/>
</dbReference>
<gene>
    <name evidence="3" type="primary">mqnB</name>
    <name evidence="3" type="ORF">Poly41_12880</name>
</gene>
<dbReference type="SUPFAM" id="SSF53167">
    <property type="entry name" value="Purine and uridine phosphorylases"/>
    <property type="match status" value="1"/>
</dbReference>
<reference evidence="3 4" key="1">
    <citation type="submission" date="2019-02" db="EMBL/GenBank/DDBJ databases">
        <title>Deep-cultivation of Planctomycetes and their phenomic and genomic characterization uncovers novel biology.</title>
        <authorList>
            <person name="Wiegand S."/>
            <person name="Jogler M."/>
            <person name="Boedeker C."/>
            <person name="Pinto D."/>
            <person name="Vollmers J."/>
            <person name="Rivas-Marin E."/>
            <person name="Kohn T."/>
            <person name="Peeters S.H."/>
            <person name="Heuer A."/>
            <person name="Rast P."/>
            <person name="Oberbeckmann S."/>
            <person name="Bunk B."/>
            <person name="Jeske O."/>
            <person name="Meyerdierks A."/>
            <person name="Storesund J.E."/>
            <person name="Kallscheuer N."/>
            <person name="Luecker S."/>
            <person name="Lage O.M."/>
            <person name="Pohl T."/>
            <person name="Merkel B.J."/>
            <person name="Hornburger P."/>
            <person name="Mueller R.-W."/>
            <person name="Bruemmer F."/>
            <person name="Labrenz M."/>
            <person name="Spormann A.M."/>
            <person name="Op Den Camp H."/>
            <person name="Overmann J."/>
            <person name="Amann R."/>
            <person name="Jetten M.S.M."/>
            <person name="Mascher T."/>
            <person name="Medema M.H."/>
            <person name="Devos D.P."/>
            <person name="Kaster A.-K."/>
            <person name="Ovreas L."/>
            <person name="Rohde M."/>
            <person name="Galperin M.Y."/>
            <person name="Jogler C."/>
        </authorList>
    </citation>
    <scope>NUCLEOTIDE SEQUENCE [LARGE SCALE GENOMIC DNA]</scope>
    <source>
        <strain evidence="3 4">Poly41</strain>
    </source>
</reference>
<dbReference type="InterPro" id="IPR019963">
    <property type="entry name" value="FL_hydrolase_MqnB"/>
</dbReference>
<dbReference type="NCBIfam" id="TIGR03664">
    <property type="entry name" value="fut_nucase"/>
    <property type="match status" value="1"/>
</dbReference>
<dbReference type="InterPro" id="IPR000845">
    <property type="entry name" value="Nucleoside_phosphorylase_d"/>
</dbReference>
<keyword evidence="3" id="KW-0326">Glycosidase</keyword>
<dbReference type="PANTHER" id="PTHR46832">
    <property type="entry name" value="5'-METHYLTHIOADENOSINE/S-ADENOSYLHOMOCYSTEINE NUCLEOSIDASE"/>
    <property type="match status" value="1"/>
</dbReference>
<feature type="domain" description="Nucleoside phosphorylase" evidence="2">
    <location>
        <begin position="134"/>
        <end position="204"/>
    </location>
</feature>
<dbReference type="GO" id="GO:0009234">
    <property type="term" value="P:menaquinone biosynthetic process"/>
    <property type="evidence" value="ECO:0007669"/>
    <property type="project" value="UniProtKB-UniRule"/>
</dbReference>
<evidence type="ECO:0000259" key="2">
    <source>
        <dbReference type="Pfam" id="PF01048"/>
    </source>
</evidence>
<dbReference type="GO" id="GO:0008930">
    <property type="term" value="F:methylthioadenosine nucleosidase activity"/>
    <property type="evidence" value="ECO:0007669"/>
    <property type="project" value="TreeGrafter"/>
</dbReference>
<dbReference type="OrthoDB" id="9788270at2"/>
<dbReference type="EC" id="3.2.2.26" evidence="1"/>
<accession>A0A5C6DVS0</accession>
<dbReference type="Proteomes" id="UP000319143">
    <property type="component" value="Unassembled WGS sequence"/>
</dbReference>
<keyword evidence="3" id="KW-0378">Hydrolase</keyword>
<dbReference type="RefSeq" id="WP_146525071.1">
    <property type="nucleotide sequence ID" value="NZ_SJPV01000002.1"/>
</dbReference>
<dbReference type="Pfam" id="PF01048">
    <property type="entry name" value="PNP_UDP_1"/>
    <property type="match status" value="1"/>
</dbReference>
<evidence type="ECO:0000256" key="1">
    <source>
        <dbReference type="NCBIfam" id="TIGR03664"/>
    </source>
</evidence>
<dbReference type="InterPro" id="IPR035994">
    <property type="entry name" value="Nucleoside_phosphorylase_sf"/>
</dbReference>
<name>A0A5C6DVS0_9BACT</name>